<reference evidence="3" key="1">
    <citation type="submission" date="2021-01" db="EMBL/GenBank/DDBJ databases">
        <title>Whole genome shotgun sequence of Virgisporangium aliadipatigenens NBRC 105644.</title>
        <authorList>
            <person name="Komaki H."/>
            <person name="Tamura T."/>
        </authorList>
    </citation>
    <scope>NUCLEOTIDE SEQUENCE</scope>
    <source>
        <strain evidence="3">NBRC 105644</strain>
    </source>
</reference>
<keyword evidence="2" id="KW-1133">Transmembrane helix</keyword>
<name>A0A8J3YM45_9ACTN</name>
<sequence length="58" mass="5547">MTGSSPGGGTPRWVKAFAIVGAVLVVLIVVALLAGHGPGRHASHGTGAPAPAAGAPPW</sequence>
<dbReference type="RefSeq" id="WP_203901516.1">
    <property type="nucleotide sequence ID" value="NZ_BOPF01000018.1"/>
</dbReference>
<keyword evidence="2" id="KW-0812">Transmembrane</keyword>
<keyword evidence="4" id="KW-1185">Reference proteome</keyword>
<organism evidence="3 4">
    <name type="scientific">Virgisporangium aliadipatigenens</name>
    <dbReference type="NCBI Taxonomy" id="741659"/>
    <lineage>
        <taxon>Bacteria</taxon>
        <taxon>Bacillati</taxon>
        <taxon>Actinomycetota</taxon>
        <taxon>Actinomycetes</taxon>
        <taxon>Micromonosporales</taxon>
        <taxon>Micromonosporaceae</taxon>
        <taxon>Virgisporangium</taxon>
    </lineage>
</organism>
<evidence type="ECO:0000313" key="3">
    <source>
        <dbReference type="EMBL" id="GIJ48029.1"/>
    </source>
</evidence>
<accession>A0A8J3YM45</accession>
<proteinExistence type="predicted"/>
<gene>
    <name evidence="3" type="ORF">Val02_49150</name>
</gene>
<dbReference type="Proteomes" id="UP000619260">
    <property type="component" value="Unassembled WGS sequence"/>
</dbReference>
<keyword evidence="2" id="KW-0472">Membrane</keyword>
<feature type="region of interest" description="Disordered" evidence="1">
    <location>
        <begin position="38"/>
        <end position="58"/>
    </location>
</feature>
<dbReference type="AlphaFoldDB" id="A0A8J3YM45"/>
<feature type="transmembrane region" description="Helical" evidence="2">
    <location>
        <begin position="12"/>
        <end position="34"/>
    </location>
</feature>
<comment type="caution">
    <text evidence="3">The sequence shown here is derived from an EMBL/GenBank/DDBJ whole genome shotgun (WGS) entry which is preliminary data.</text>
</comment>
<evidence type="ECO:0000313" key="4">
    <source>
        <dbReference type="Proteomes" id="UP000619260"/>
    </source>
</evidence>
<feature type="compositionally biased region" description="Low complexity" evidence="1">
    <location>
        <begin position="47"/>
        <end position="58"/>
    </location>
</feature>
<evidence type="ECO:0000256" key="1">
    <source>
        <dbReference type="SAM" id="MobiDB-lite"/>
    </source>
</evidence>
<protein>
    <submittedName>
        <fullName evidence="3">Uncharacterized protein</fullName>
    </submittedName>
</protein>
<evidence type="ECO:0000256" key="2">
    <source>
        <dbReference type="SAM" id="Phobius"/>
    </source>
</evidence>
<dbReference type="EMBL" id="BOPF01000018">
    <property type="protein sequence ID" value="GIJ48029.1"/>
    <property type="molecule type" value="Genomic_DNA"/>
</dbReference>